<accession>A0A238L121</accession>
<dbReference type="InterPro" id="IPR045499">
    <property type="entry name" value="DUF6492"/>
</dbReference>
<dbReference type="Pfam" id="PF20102">
    <property type="entry name" value="DUF6492"/>
    <property type="match status" value="1"/>
</dbReference>
<dbReference type="RefSeq" id="WP_141138519.1">
    <property type="nucleotide sequence ID" value="NZ_FXYG01000004.1"/>
</dbReference>
<dbReference type="EMBL" id="FXYG01000004">
    <property type="protein sequence ID" value="SMX48122.1"/>
    <property type="molecule type" value="Genomic_DNA"/>
</dbReference>
<evidence type="ECO:0000313" key="1">
    <source>
        <dbReference type="EMBL" id="SMX48122.1"/>
    </source>
</evidence>
<name>A0A238L121_9RHOB</name>
<sequence>MKGNPTVLSFATIVYSKDYPLLELQARSFARFADPAKVASIHLVLNDVDETALRARIEPILAAYGPLQSRVRVVGGDDILLGPGQYARRSLGDRLLSEGRHRIPFVRKGGWRGNNGYRTQQVLKLGAARIAEAEQMVILDTKNLFLRSFNEAEFFADGGAARLPFISVNSDFHRNWLQQSLDALQVTVSDIEALKTTTFSTPFPVRRSLVLEVLDEINERYGSVQSLFGSRRRPSEFMLLNAYCLRSDLTLRPWFEDAPSTALGLWPTYSQQKLEDLIARIDEPELLSLGLHNRAVSMLTPETQDRLFDALARRGISDRETTQSVLNATASLAG</sequence>
<gene>
    <name evidence="1" type="ORF">RUA8715_03328</name>
</gene>
<dbReference type="OrthoDB" id="7068290at2"/>
<dbReference type="Proteomes" id="UP000202485">
    <property type="component" value="Unassembled WGS sequence"/>
</dbReference>
<proteinExistence type="predicted"/>
<keyword evidence="2" id="KW-1185">Reference proteome</keyword>
<dbReference type="AlphaFoldDB" id="A0A238L121"/>
<protein>
    <recommendedName>
        <fullName evidence="3">Rhamnan synthesis protein F</fullName>
    </recommendedName>
</protein>
<evidence type="ECO:0000313" key="2">
    <source>
        <dbReference type="Proteomes" id="UP000202485"/>
    </source>
</evidence>
<evidence type="ECO:0008006" key="3">
    <source>
        <dbReference type="Google" id="ProtNLM"/>
    </source>
</evidence>
<organism evidence="1 2">
    <name type="scientific">Ruegeria arenilitoris</name>
    <dbReference type="NCBI Taxonomy" id="1173585"/>
    <lineage>
        <taxon>Bacteria</taxon>
        <taxon>Pseudomonadati</taxon>
        <taxon>Pseudomonadota</taxon>
        <taxon>Alphaproteobacteria</taxon>
        <taxon>Rhodobacterales</taxon>
        <taxon>Roseobacteraceae</taxon>
        <taxon>Ruegeria</taxon>
    </lineage>
</organism>
<reference evidence="2" key="1">
    <citation type="submission" date="2017-05" db="EMBL/GenBank/DDBJ databases">
        <authorList>
            <person name="Rodrigo-Torres L."/>
            <person name="Arahal R. D."/>
            <person name="Lucena T."/>
        </authorList>
    </citation>
    <scope>NUCLEOTIDE SEQUENCE [LARGE SCALE GENOMIC DNA]</scope>
    <source>
        <strain evidence="2">CECT 8715</strain>
    </source>
</reference>